<evidence type="ECO:0000256" key="2">
    <source>
        <dbReference type="ARBA" id="ARBA00023015"/>
    </source>
</evidence>
<dbReference type="InterPro" id="IPR036388">
    <property type="entry name" value="WH-like_DNA-bd_sf"/>
</dbReference>
<evidence type="ECO:0000256" key="4">
    <source>
        <dbReference type="ARBA" id="ARBA00023163"/>
    </source>
</evidence>
<feature type="domain" description="HTH lysR-type" evidence="5">
    <location>
        <begin position="1"/>
        <end position="58"/>
    </location>
</feature>
<gene>
    <name evidence="6" type="ORF">GOB93_08080</name>
</gene>
<evidence type="ECO:0000259" key="5">
    <source>
        <dbReference type="PROSITE" id="PS50931"/>
    </source>
</evidence>
<dbReference type="RefSeq" id="WP_173582992.1">
    <property type="nucleotide sequence ID" value="NZ_WOTB01000008.1"/>
</dbReference>
<comment type="caution">
    <text evidence="6">The sequence shown here is derived from an EMBL/GenBank/DDBJ whole genome shotgun (WGS) entry which is preliminary data.</text>
</comment>
<dbReference type="InterPro" id="IPR005119">
    <property type="entry name" value="LysR_subst-bd"/>
</dbReference>
<keyword evidence="7" id="KW-1185">Reference proteome</keyword>
<dbReference type="InterPro" id="IPR036390">
    <property type="entry name" value="WH_DNA-bd_sf"/>
</dbReference>
<dbReference type="PANTHER" id="PTHR30346:SF30">
    <property type="entry name" value="SMALL NEUTRAL PROTEASE REGULATORY PROTEIN"/>
    <property type="match status" value="1"/>
</dbReference>
<dbReference type="CDD" id="cd08451">
    <property type="entry name" value="PBP2_BudR"/>
    <property type="match status" value="1"/>
</dbReference>
<dbReference type="Gene3D" id="3.40.190.10">
    <property type="entry name" value="Periplasmic binding protein-like II"/>
    <property type="match status" value="2"/>
</dbReference>
<dbReference type="Pfam" id="PF00126">
    <property type="entry name" value="HTH_1"/>
    <property type="match status" value="1"/>
</dbReference>
<evidence type="ECO:0000313" key="6">
    <source>
        <dbReference type="EMBL" id="NHN84602.1"/>
    </source>
</evidence>
<accession>A0ABX0JMY6</accession>
<evidence type="ECO:0000256" key="1">
    <source>
        <dbReference type="ARBA" id="ARBA00009437"/>
    </source>
</evidence>
<dbReference type="Proteomes" id="UP000635278">
    <property type="component" value="Unassembled WGS sequence"/>
</dbReference>
<organism evidence="6 7">
    <name type="scientific">Acetobacter musti</name>
    <dbReference type="NCBI Taxonomy" id="864732"/>
    <lineage>
        <taxon>Bacteria</taxon>
        <taxon>Pseudomonadati</taxon>
        <taxon>Pseudomonadota</taxon>
        <taxon>Alphaproteobacteria</taxon>
        <taxon>Acetobacterales</taxon>
        <taxon>Acetobacteraceae</taxon>
        <taxon>Acetobacter</taxon>
    </lineage>
</organism>
<dbReference type="PROSITE" id="PS50931">
    <property type="entry name" value="HTH_LYSR"/>
    <property type="match status" value="1"/>
</dbReference>
<dbReference type="PANTHER" id="PTHR30346">
    <property type="entry name" value="TRANSCRIPTIONAL DUAL REGULATOR HCAR-RELATED"/>
    <property type="match status" value="1"/>
</dbReference>
<dbReference type="EMBL" id="WOTB01000008">
    <property type="protein sequence ID" value="NHN84602.1"/>
    <property type="molecule type" value="Genomic_DNA"/>
</dbReference>
<dbReference type="InterPro" id="IPR037410">
    <property type="entry name" value="BudR_PBP2"/>
</dbReference>
<dbReference type="Gene3D" id="1.10.10.10">
    <property type="entry name" value="Winged helix-like DNA-binding domain superfamily/Winged helix DNA-binding domain"/>
    <property type="match status" value="1"/>
</dbReference>
<name>A0ABX0JMY6_9PROT</name>
<reference evidence="6 7" key="1">
    <citation type="journal article" date="2020" name="Int. J. Syst. Evol. Microbiol.">
        <title>Novel acetic acid bacteria from cider fermentations: Acetobacter conturbans sp. nov. and Acetobacter fallax sp. nov.</title>
        <authorList>
            <person name="Sombolestani A.S."/>
            <person name="Cleenwerck I."/>
            <person name="Cnockaert M."/>
            <person name="Borremans W."/>
            <person name="Wieme A.D."/>
            <person name="De Vuyst L."/>
            <person name="Vandamme P."/>
        </authorList>
    </citation>
    <scope>NUCLEOTIDE SEQUENCE [LARGE SCALE GENOMIC DNA]</scope>
    <source>
        <strain evidence="6 7">LMG 30640</strain>
    </source>
</reference>
<proteinExistence type="inferred from homology"/>
<dbReference type="SUPFAM" id="SSF46785">
    <property type="entry name" value="Winged helix' DNA-binding domain"/>
    <property type="match status" value="1"/>
</dbReference>
<evidence type="ECO:0000256" key="3">
    <source>
        <dbReference type="ARBA" id="ARBA00023125"/>
    </source>
</evidence>
<dbReference type="PRINTS" id="PR00039">
    <property type="entry name" value="HTHLYSR"/>
</dbReference>
<dbReference type="SUPFAM" id="SSF53850">
    <property type="entry name" value="Periplasmic binding protein-like II"/>
    <property type="match status" value="1"/>
</dbReference>
<keyword evidence="2" id="KW-0805">Transcription regulation</keyword>
<dbReference type="Pfam" id="PF03466">
    <property type="entry name" value="LysR_substrate"/>
    <property type="match status" value="1"/>
</dbReference>
<protein>
    <submittedName>
        <fullName evidence="6">LysR family transcriptional regulator</fullName>
    </submittedName>
</protein>
<keyword evidence="4" id="KW-0804">Transcription</keyword>
<comment type="similarity">
    <text evidence="1">Belongs to the LysR transcriptional regulatory family.</text>
</comment>
<keyword evidence="3" id="KW-0238">DNA-binding</keyword>
<evidence type="ECO:0000313" key="7">
    <source>
        <dbReference type="Proteomes" id="UP000635278"/>
    </source>
</evidence>
<sequence length="306" mass="33143">MELRHLRYFVAVADERNFTRAAARLGIGQPPLSQQIRDLERELGVTLFLRRPQGAELTPAGIVFLSEARSVLETAQRARMNAVLAQQGQIGRLRLGYASSVALHPLVSDTIRRFRRLWPDVVLQIDEGNSRELIGRLHEDRADAVFIRPGPADPHETRLLRLSGEPMRAVLPAGHPLVRGADSRDSIPLALLAKEPFVLFERAVGLSLFDAILSACREAGFEPTVVQEAPQISSVVNLVAAGLGVSVVPESITQLHLAGVVYRPIRPPAPLASLGLAAAAGKSSVIVDNLFGLMERESRAGALPPS</sequence>
<dbReference type="InterPro" id="IPR000847">
    <property type="entry name" value="LysR_HTH_N"/>
</dbReference>